<proteinExistence type="predicted"/>
<feature type="coiled-coil region" evidence="1">
    <location>
        <begin position="162"/>
        <end position="189"/>
    </location>
</feature>
<organism evidence="2">
    <name type="scientific">Pseudomonas phage Aurca01</name>
    <dbReference type="NCBI Taxonomy" id="3138527"/>
    <lineage>
        <taxon>Viruses</taxon>
    </lineage>
</organism>
<accession>A0AAU6W5A2</accession>
<gene>
    <name evidence="2" type="ORF">Aurca01_00037</name>
</gene>
<keyword evidence="1" id="KW-0175">Coiled coil</keyword>
<evidence type="ECO:0000256" key="1">
    <source>
        <dbReference type="SAM" id="Coils"/>
    </source>
</evidence>
<evidence type="ECO:0000313" key="2">
    <source>
        <dbReference type="EMBL" id="XAI71425.1"/>
    </source>
</evidence>
<protein>
    <submittedName>
        <fullName evidence="2">Uncharacterized protein</fullName>
    </submittedName>
</protein>
<sequence length="311" mass="33865">MSNGFKLVPVKPTEEMIKAADLLPEVFSIGDEYAAMLAAAPQPPALGGEPETLAWITQYSSTIPGFTGQRLVELKNPTPCSGQITELIDRGHLAALQAEIERLKSIDFRQILVESAAKYLLDSGAENFVGDVFNIEADDGVTNFEIIVTTQKVGGKPPGEVCSELKAENDQLKARRDELESALKFYADGDHYSTDDGLNWDSCSGEPANILWHEDEPWFIEDGTVARAALSKPAGSEQESSLEIPSRTIKLSGCEFTEDDLLRRAVRAVGGSRRNTLPRWALVRDAFGCGSGVGTALCRRFGFDPEEILKA</sequence>
<name>A0AAU6W5A2_9VIRU</name>
<reference evidence="2" key="1">
    <citation type="journal article" date="2024" name="J. Gen. Virol.">
        <title>Novel phages of Pseudomonas syringae unveil numerous potential auxiliary metabolic genes.</title>
        <authorList>
            <person name="Feltin C."/>
            <person name="Garneau J.R."/>
            <person name="Morris C.E."/>
            <person name="Berard A."/>
            <person name="Torres-Barcelo C."/>
        </authorList>
    </citation>
    <scope>NUCLEOTIDE SEQUENCE</scope>
</reference>
<dbReference type="EMBL" id="PP179334">
    <property type="protein sequence ID" value="XAI71425.1"/>
    <property type="molecule type" value="Genomic_DNA"/>
</dbReference>